<dbReference type="AlphaFoldDB" id="A0A8D8C227"/>
<accession>A0A8D8C227</accession>
<evidence type="ECO:0000256" key="7">
    <source>
        <dbReference type="ARBA" id="ARBA00023180"/>
    </source>
</evidence>
<dbReference type="SUPFAM" id="SSF50494">
    <property type="entry name" value="Trypsin-like serine proteases"/>
    <property type="match status" value="1"/>
</dbReference>
<dbReference type="SMART" id="SM00020">
    <property type="entry name" value="Tryp_SPc"/>
    <property type="match status" value="1"/>
</dbReference>
<evidence type="ECO:0000256" key="8">
    <source>
        <dbReference type="ARBA" id="ARBA00024195"/>
    </source>
</evidence>
<keyword evidence="2" id="KW-0964">Secreted</keyword>
<dbReference type="InterPro" id="IPR009003">
    <property type="entry name" value="Peptidase_S1_PA"/>
</dbReference>
<dbReference type="PROSITE" id="PS00135">
    <property type="entry name" value="TRYPSIN_SER"/>
    <property type="match status" value="1"/>
</dbReference>
<dbReference type="InterPro" id="IPR033116">
    <property type="entry name" value="TRYPSIN_SER"/>
</dbReference>
<organism evidence="11">
    <name type="scientific">Culex pipiens</name>
    <name type="common">House mosquito</name>
    <dbReference type="NCBI Taxonomy" id="7175"/>
    <lineage>
        <taxon>Eukaryota</taxon>
        <taxon>Metazoa</taxon>
        <taxon>Ecdysozoa</taxon>
        <taxon>Arthropoda</taxon>
        <taxon>Hexapoda</taxon>
        <taxon>Insecta</taxon>
        <taxon>Pterygota</taxon>
        <taxon>Neoptera</taxon>
        <taxon>Endopterygota</taxon>
        <taxon>Diptera</taxon>
        <taxon>Nematocera</taxon>
        <taxon>Culicoidea</taxon>
        <taxon>Culicidae</taxon>
        <taxon>Culicinae</taxon>
        <taxon>Culicini</taxon>
        <taxon>Culex</taxon>
        <taxon>Culex</taxon>
    </lineage>
</organism>
<dbReference type="InterPro" id="IPR018114">
    <property type="entry name" value="TRYPSIN_HIS"/>
</dbReference>
<evidence type="ECO:0000256" key="2">
    <source>
        <dbReference type="ARBA" id="ARBA00022525"/>
    </source>
</evidence>
<evidence type="ECO:0000256" key="1">
    <source>
        <dbReference type="ARBA" id="ARBA00004613"/>
    </source>
</evidence>
<dbReference type="GO" id="GO:0006508">
    <property type="term" value="P:proteolysis"/>
    <property type="evidence" value="ECO:0007669"/>
    <property type="project" value="UniProtKB-KW"/>
</dbReference>
<evidence type="ECO:0000259" key="10">
    <source>
        <dbReference type="PROSITE" id="PS50240"/>
    </source>
</evidence>
<proteinExistence type="inferred from homology"/>
<keyword evidence="9" id="KW-0378">Hydrolase</keyword>
<keyword evidence="4" id="KW-0732">Signal</keyword>
<dbReference type="PROSITE" id="PS50240">
    <property type="entry name" value="TRYPSIN_DOM"/>
    <property type="match status" value="1"/>
</dbReference>
<evidence type="ECO:0000256" key="3">
    <source>
        <dbReference type="ARBA" id="ARBA00022588"/>
    </source>
</evidence>
<feature type="domain" description="Peptidase S1" evidence="10">
    <location>
        <begin position="18"/>
        <end position="284"/>
    </location>
</feature>
<keyword evidence="9 11" id="KW-0645">Protease</keyword>
<keyword evidence="3" id="KW-0399">Innate immunity</keyword>
<dbReference type="PROSITE" id="PS00134">
    <property type="entry name" value="TRYPSIN_HIS"/>
    <property type="match status" value="1"/>
</dbReference>
<dbReference type="Gene3D" id="2.40.10.10">
    <property type="entry name" value="Trypsin-like serine proteases"/>
    <property type="match status" value="2"/>
</dbReference>
<dbReference type="GO" id="GO:0005576">
    <property type="term" value="C:extracellular region"/>
    <property type="evidence" value="ECO:0007669"/>
    <property type="project" value="UniProtKB-SubCell"/>
</dbReference>
<name>A0A8D8C227_CULPI</name>
<comment type="subcellular location">
    <subcellularLocation>
        <location evidence="1">Secreted</location>
    </subcellularLocation>
</comment>
<dbReference type="Pfam" id="PF00089">
    <property type="entry name" value="Trypsin"/>
    <property type="match status" value="1"/>
</dbReference>
<reference evidence="11" key="1">
    <citation type="submission" date="2021-05" db="EMBL/GenBank/DDBJ databases">
        <authorList>
            <person name="Alioto T."/>
            <person name="Alioto T."/>
            <person name="Gomez Garrido J."/>
        </authorList>
    </citation>
    <scope>NUCLEOTIDE SEQUENCE</scope>
</reference>
<dbReference type="PANTHER" id="PTHR24256">
    <property type="entry name" value="TRYPTASE-RELATED"/>
    <property type="match status" value="1"/>
</dbReference>
<evidence type="ECO:0000256" key="9">
    <source>
        <dbReference type="RuleBase" id="RU363034"/>
    </source>
</evidence>
<sequence>MEEPEDEECGVQGLQYRIRGGAIAQIDEFPWTAMLLKENGKTKHLEYHCGGALISRTFVLSAAHCVTFNAGGTNIKDPIKLVRLREYNFFTDPDCEVEGNMLDCAEQKVDREPRRIVVHPGFMAGTSPTYNHDLALIQIDPVPPYTDFLRPICLPERAMRPRRFLTVAGWGKTDFFKDSIGTINFSPIKMKVVLPHVDWKLCQQVYKLLHIRVNESHVCAGGKIAQDSCAGDSGSPLMQYDPRSGSWFLMGVASFGVQNCGREGIPGVYTNLGTYLDWIRENIQQS</sequence>
<dbReference type="CDD" id="cd00190">
    <property type="entry name" value="Tryp_SPc"/>
    <property type="match status" value="1"/>
</dbReference>
<dbReference type="PRINTS" id="PR00722">
    <property type="entry name" value="CHYMOTRYPSIN"/>
</dbReference>
<dbReference type="InterPro" id="IPR043504">
    <property type="entry name" value="Peptidase_S1_PA_chymotrypsin"/>
</dbReference>
<evidence type="ECO:0000256" key="4">
    <source>
        <dbReference type="ARBA" id="ARBA00022729"/>
    </source>
</evidence>
<dbReference type="EMBL" id="HBUE01102667">
    <property type="protein sequence ID" value="CAG6486098.1"/>
    <property type="molecule type" value="Transcribed_RNA"/>
</dbReference>
<keyword evidence="5" id="KW-0391">Immunity</keyword>
<protein>
    <submittedName>
        <fullName evidence="11">Serine protease easter</fullName>
    </submittedName>
</protein>
<dbReference type="GO" id="GO:0045087">
    <property type="term" value="P:innate immune response"/>
    <property type="evidence" value="ECO:0007669"/>
    <property type="project" value="UniProtKB-KW"/>
</dbReference>
<evidence type="ECO:0000313" key="11">
    <source>
        <dbReference type="EMBL" id="CAG6486098.1"/>
    </source>
</evidence>
<comment type="similarity">
    <text evidence="8">Belongs to the peptidase S1 family. CLIP subfamily.</text>
</comment>
<keyword evidence="7" id="KW-0325">Glycoprotein</keyword>
<dbReference type="InterPro" id="IPR051487">
    <property type="entry name" value="Ser/Thr_Proteases_Immune/Dev"/>
</dbReference>
<dbReference type="FunFam" id="2.40.10.10:FF:000028">
    <property type="entry name" value="Serine protease easter"/>
    <property type="match status" value="1"/>
</dbReference>
<dbReference type="GO" id="GO:0004252">
    <property type="term" value="F:serine-type endopeptidase activity"/>
    <property type="evidence" value="ECO:0007669"/>
    <property type="project" value="InterPro"/>
</dbReference>
<keyword evidence="9" id="KW-0720">Serine protease</keyword>
<evidence type="ECO:0000256" key="5">
    <source>
        <dbReference type="ARBA" id="ARBA00022859"/>
    </source>
</evidence>
<evidence type="ECO:0000256" key="6">
    <source>
        <dbReference type="ARBA" id="ARBA00023157"/>
    </source>
</evidence>
<dbReference type="InterPro" id="IPR001314">
    <property type="entry name" value="Peptidase_S1A"/>
</dbReference>
<dbReference type="InterPro" id="IPR001254">
    <property type="entry name" value="Trypsin_dom"/>
</dbReference>
<keyword evidence="6" id="KW-1015">Disulfide bond</keyword>